<dbReference type="EMBL" id="LVJS01000039">
    <property type="protein sequence ID" value="KZC23851.1"/>
    <property type="molecule type" value="Genomic_DNA"/>
</dbReference>
<evidence type="ECO:0000259" key="4">
    <source>
        <dbReference type="Pfam" id="PF00326"/>
    </source>
</evidence>
<protein>
    <recommendedName>
        <fullName evidence="4">Peptidase S9 prolyl oligopeptidase catalytic domain-containing protein</fullName>
    </recommendedName>
</protein>
<dbReference type="Pfam" id="PF07676">
    <property type="entry name" value="PD40"/>
    <property type="match status" value="1"/>
</dbReference>
<evidence type="ECO:0000313" key="6">
    <source>
        <dbReference type="Proteomes" id="UP000076131"/>
    </source>
</evidence>
<dbReference type="SUPFAM" id="SSF82171">
    <property type="entry name" value="DPP6 N-terminal domain-like"/>
    <property type="match status" value="1"/>
</dbReference>
<dbReference type="Gene3D" id="3.40.50.1820">
    <property type="entry name" value="alpha/beta hydrolase"/>
    <property type="match status" value="1"/>
</dbReference>
<dbReference type="InterPro" id="IPR029058">
    <property type="entry name" value="AB_hydrolase_fold"/>
</dbReference>
<dbReference type="GO" id="GO:0006508">
    <property type="term" value="P:proteolysis"/>
    <property type="evidence" value="ECO:0007669"/>
    <property type="project" value="InterPro"/>
</dbReference>
<proteinExistence type="predicted"/>
<sequence length="673" mass="74427">MLFHVPYGVAATVRQLVEVIDIKNVSISPDGRLVAFRTEQASIEQNTYGTVWYVQAVDGASPPRRLADGGEMLPDGGGSSKPQLPTWSPDGKWIFFRAVHEGRIEVWRAAVDGSRTEQLTHGSANVRAFSLNPDGSVLYYSVGATRQAVVDAELAEYDRGVHIDRTVMLGEALFRSGFQDGRLATQRLSSGVRLPLLSDVPDHWKALNLSTGVTTELASGQHPASTVKMADLPDIDGAISLIAEDRRTGRIAMLTGQPSVVGQPQVVLAMLPSRKSHRLVKCTAEPCTGKQITHIVWRPGSDEVLFTVSERDSELQESIFRWNAVTGDVHPVVRSRGQITGGGRWGPEPCAASASALVCVAAEADVPPRLERIDLESGSRTVLFAPNQTLAQDMKEFVRVRFVAWADAQGRRYTGQFYPSAARGGRPPPLFVVYYRCTGFLRGSVGDEWPLATFARSGIAALCINAAPLADDAVARYQQGLSSVEGAVKLLARQGAIDSTRVGMGGLSFGSEVTVWTAMHSDLLRAISVSSPVVTPMGSLMMSLGGEEEHTRMGRYWQLGTLEETPDHWRQLSPTYHVERMRAPVLMQMPEQEFRYSLDFIVPLIRRHRADVYVFPHEQHQKSQPRHKLAVYQRNLDWFRFWLLGEEDADPEKVGQYATWRQMRQNLPAVQPH</sequence>
<organism evidence="5 6">
    <name type="scientific">Rhodanobacter thiooxydans</name>
    <dbReference type="NCBI Taxonomy" id="416169"/>
    <lineage>
        <taxon>Bacteria</taxon>
        <taxon>Pseudomonadati</taxon>
        <taxon>Pseudomonadota</taxon>
        <taxon>Gammaproteobacteria</taxon>
        <taxon>Lysobacterales</taxon>
        <taxon>Rhodanobacteraceae</taxon>
        <taxon>Rhodanobacter</taxon>
    </lineage>
</organism>
<feature type="region of interest" description="Disordered" evidence="3">
    <location>
        <begin position="64"/>
        <end position="86"/>
    </location>
</feature>
<reference evidence="5 6" key="1">
    <citation type="journal article" date="2016" name="MBio">
        <title>Lateral Gene Transfer in a Heavy Metal-Contaminated-Groundwater Microbial Community.</title>
        <authorList>
            <person name="Hemme C.L."/>
            <person name="Green S.J."/>
            <person name="Rishishwar L."/>
            <person name="Prakash O."/>
            <person name="Pettenato A."/>
            <person name="Chakraborty R."/>
            <person name="Deutschbauer A.M."/>
            <person name="Van Nostrand J.D."/>
            <person name="Wu L."/>
            <person name="He Z."/>
            <person name="Jordan I.K."/>
            <person name="Hazen T.C."/>
            <person name="Arkin A.P."/>
            <person name="Kostka J.E."/>
            <person name="Zhou J."/>
        </authorList>
    </citation>
    <scope>NUCLEOTIDE SEQUENCE [LARGE SCALE GENOMIC DNA]</scope>
    <source>
        <strain evidence="5 6">FW104-T7</strain>
    </source>
</reference>
<dbReference type="SUPFAM" id="SSF53474">
    <property type="entry name" value="alpha/beta-Hydrolases"/>
    <property type="match status" value="1"/>
</dbReference>
<dbReference type="eggNOG" id="COG0823">
    <property type="taxonomic scope" value="Bacteria"/>
</dbReference>
<dbReference type="NCBIfam" id="NF033523">
    <property type="entry name" value="lasso_peptidase"/>
    <property type="match status" value="1"/>
</dbReference>
<dbReference type="Pfam" id="PF00326">
    <property type="entry name" value="Peptidase_S9"/>
    <property type="match status" value="1"/>
</dbReference>
<dbReference type="PANTHER" id="PTHR42776">
    <property type="entry name" value="SERINE PEPTIDASE S9 FAMILY MEMBER"/>
    <property type="match status" value="1"/>
</dbReference>
<keyword evidence="1" id="KW-0378">Hydrolase</keyword>
<accession>A0A154QHY8</accession>
<gene>
    <name evidence="5" type="ORF">RHOFW104T7_11825</name>
</gene>
<keyword evidence="6" id="KW-1185">Reference proteome</keyword>
<dbReference type="eggNOG" id="COG1506">
    <property type="taxonomic scope" value="Bacteria"/>
</dbReference>
<dbReference type="InterPro" id="IPR011042">
    <property type="entry name" value="6-blade_b-propeller_TolB-like"/>
</dbReference>
<dbReference type="InterPro" id="IPR011659">
    <property type="entry name" value="WD40"/>
</dbReference>
<comment type="caution">
    <text evidence="5">The sequence shown here is derived from an EMBL/GenBank/DDBJ whole genome shotgun (WGS) entry which is preliminary data.</text>
</comment>
<dbReference type="Proteomes" id="UP000076131">
    <property type="component" value="Unassembled WGS sequence"/>
</dbReference>
<name>A0A154QHY8_9GAMM</name>
<keyword evidence="2" id="KW-0645">Protease</keyword>
<feature type="domain" description="Peptidase S9 prolyl oligopeptidase catalytic" evidence="4">
    <location>
        <begin position="487"/>
        <end position="643"/>
    </location>
</feature>
<keyword evidence="2" id="KW-0720">Serine protease</keyword>
<evidence type="ECO:0000256" key="3">
    <source>
        <dbReference type="SAM" id="MobiDB-lite"/>
    </source>
</evidence>
<dbReference type="STRING" id="416169.RHOFW104T7_11825"/>
<dbReference type="Gene3D" id="2.120.10.30">
    <property type="entry name" value="TolB, C-terminal domain"/>
    <property type="match status" value="1"/>
</dbReference>
<dbReference type="InterPro" id="IPR053536">
    <property type="entry name" value="Lasso_peptide_isopeptidase"/>
</dbReference>
<evidence type="ECO:0000313" key="5">
    <source>
        <dbReference type="EMBL" id="KZC23851.1"/>
    </source>
</evidence>
<evidence type="ECO:0000256" key="1">
    <source>
        <dbReference type="ARBA" id="ARBA00022801"/>
    </source>
</evidence>
<dbReference type="PANTHER" id="PTHR42776:SF27">
    <property type="entry name" value="DIPEPTIDYL PEPTIDASE FAMILY MEMBER 6"/>
    <property type="match status" value="1"/>
</dbReference>
<dbReference type="InterPro" id="IPR001375">
    <property type="entry name" value="Peptidase_S9_cat"/>
</dbReference>
<evidence type="ECO:0000256" key="2">
    <source>
        <dbReference type="ARBA" id="ARBA00022825"/>
    </source>
</evidence>
<dbReference type="AlphaFoldDB" id="A0A154QHY8"/>
<dbReference type="GO" id="GO:0004252">
    <property type="term" value="F:serine-type endopeptidase activity"/>
    <property type="evidence" value="ECO:0007669"/>
    <property type="project" value="TreeGrafter"/>
</dbReference>